<organism evidence="2 3">
    <name type="scientific">Trichinella zimbabwensis</name>
    <dbReference type="NCBI Taxonomy" id="268475"/>
    <lineage>
        <taxon>Eukaryota</taxon>
        <taxon>Metazoa</taxon>
        <taxon>Ecdysozoa</taxon>
        <taxon>Nematoda</taxon>
        <taxon>Enoplea</taxon>
        <taxon>Dorylaimia</taxon>
        <taxon>Trichinellida</taxon>
        <taxon>Trichinellidae</taxon>
        <taxon>Trichinella</taxon>
    </lineage>
</organism>
<proteinExistence type="predicted"/>
<keyword evidence="1" id="KW-1133">Transmembrane helix</keyword>
<dbReference type="EMBL" id="JYDP01000079">
    <property type="protein sequence ID" value="KRZ08959.1"/>
    <property type="molecule type" value="Genomic_DNA"/>
</dbReference>
<keyword evidence="1" id="KW-0812">Transmembrane</keyword>
<evidence type="ECO:0000256" key="1">
    <source>
        <dbReference type="SAM" id="Phobius"/>
    </source>
</evidence>
<feature type="transmembrane region" description="Helical" evidence="1">
    <location>
        <begin position="76"/>
        <end position="109"/>
    </location>
</feature>
<keyword evidence="3" id="KW-1185">Reference proteome</keyword>
<keyword evidence="1" id="KW-0472">Membrane</keyword>
<gene>
    <name evidence="2" type="ORF">T11_4830</name>
</gene>
<accession>A0A0V1HFK2</accession>
<name>A0A0V1HFK2_9BILA</name>
<sequence length="161" mass="17623">MNRRRLVVSLNRGRSGSSSSSTSSISSISSNSDYILYLCYSNFLSLSLLAFSRFLKKNNMLFILLLRIKWRSITTAKGCFLNFHFPLCFSSGIFLLPYCCILLLCILSICENKAVSMQVAVLIASSSSSSSSVRCYRLLFGRIKLQITTDQHCGGGGGGGG</sequence>
<reference evidence="2 3" key="1">
    <citation type="submission" date="2015-01" db="EMBL/GenBank/DDBJ databases">
        <title>Evolution of Trichinella species and genotypes.</title>
        <authorList>
            <person name="Korhonen P.K."/>
            <person name="Edoardo P."/>
            <person name="Giuseppe L.R."/>
            <person name="Gasser R.B."/>
        </authorList>
    </citation>
    <scope>NUCLEOTIDE SEQUENCE [LARGE SCALE GENOMIC DNA]</scope>
    <source>
        <strain evidence="2">ISS1029</strain>
    </source>
</reference>
<comment type="caution">
    <text evidence="2">The sequence shown here is derived from an EMBL/GenBank/DDBJ whole genome shotgun (WGS) entry which is preliminary data.</text>
</comment>
<evidence type="ECO:0000313" key="2">
    <source>
        <dbReference type="EMBL" id="KRZ08959.1"/>
    </source>
</evidence>
<dbReference type="Proteomes" id="UP000055024">
    <property type="component" value="Unassembled WGS sequence"/>
</dbReference>
<protein>
    <submittedName>
        <fullName evidence="2">Uncharacterized protein</fullName>
    </submittedName>
</protein>
<dbReference type="AlphaFoldDB" id="A0A0V1HFK2"/>
<feature type="transmembrane region" description="Helical" evidence="1">
    <location>
        <begin position="34"/>
        <end position="55"/>
    </location>
</feature>
<evidence type="ECO:0000313" key="3">
    <source>
        <dbReference type="Proteomes" id="UP000055024"/>
    </source>
</evidence>